<reference evidence="1 2" key="1">
    <citation type="submission" date="2024-09" db="EMBL/GenBank/DDBJ databases">
        <authorList>
            <person name="Sun Q."/>
            <person name="Mori K."/>
        </authorList>
    </citation>
    <scope>NUCLEOTIDE SEQUENCE [LARGE SCALE GENOMIC DNA]</scope>
    <source>
        <strain evidence="1 2">TBRC 4938</strain>
    </source>
</reference>
<dbReference type="RefSeq" id="WP_377264864.1">
    <property type="nucleotide sequence ID" value="NZ_JBHMAA010000032.1"/>
</dbReference>
<accession>A0ABV6ANC8</accession>
<organism evidence="1 2">
    <name type="scientific">Rhizobium puerariae</name>
    <dbReference type="NCBI Taxonomy" id="1585791"/>
    <lineage>
        <taxon>Bacteria</taxon>
        <taxon>Pseudomonadati</taxon>
        <taxon>Pseudomonadota</taxon>
        <taxon>Alphaproteobacteria</taxon>
        <taxon>Hyphomicrobiales</taxon>
        <taxon>Rhizobiaceae</taxon>
        <taxon>Rhizobium/Agrobacterium group</taxon>
        <taxon>Rhizobium</taxon>
    </lineage>
</organism>
<dbReference type="EMBL" id="JBHMAA010000032">
    <property type="protein sequence ID" value="MFB9952047.1"/>
    <property type="molecule type" value="Genomic_DNA"/>
</dbReference>
<evidence type="ECO:0000313" key="1">
    <source>
        <dbReference type="EMBL" id="MFB9952047.1"/>
    </source>
</evidence>
<protein>
    <submittedName>
        <fullName evidence="1">Uncharacterized protein</fullName>
    </submittedName>
</protein>
<comment type="caution">
    <text evidence="1">The sequence shown here is derived from an EMBL/GenBank/DDBJ whole genome shotgun (WGS) entry which is preliminary data.</text>
</comment>
<gene>
    <name evidence="1" type="ORF">ACFFP0_24625</name>
</gene>
<proteinExistence type="predicted"/>
<sequence>MSVQAMFYVKEINHRATGQPDAVNVEVKMAAAFGTYLQGLPEGNGDWSKWTPSGELSMTITNPAAIDQFEIGAVYSLTFVSAVPMTTGDEIGV</sequence>
<dbReference type="Proteomes" id="UP001589692">
    <property type="component" value="Unassembled WGS sequence"/>
</dbReference>
<keyword evidence="2" id="KW-1185">Reference proteome</keyword>
<name>A0ABV6ANC8_9HYPH</name>
<evidence type="ECO:0000313" key="2">
    <source>
        <dbReference type="Proteomes" id="UP001589692"/>
    </source>
</evidence>